<name>A0AAE5BWK5_9RHOB</name>
<evidence type="ECO:0000256" key="3">
    <source>
        <dbReference type="PIRSR" id="PIRSR001359-1"/>
    </source>
</evidence>
<dbReference type="Proteomes" id="UP001193501">
    <property type="component" value="Unassembled WGS sequence"/>
</dbReference>
<accession>A0AAE5BWK5</accession>
<proteinExistence type="predicted"/>
<protein>
    <recommendedName>
        <fullName evidence="8">Class II fructose-bisphosphate aldolase</fullName>
    </recommendedName>
</protein>
<feature type="binding site" evidence="5">
    <location>
        <position position="209"/>
    </location>
    <ligand>
        <name>Zn(2+)</name>
        <dbReference type="ChEBI" id="CHEBI:29105"/>
        <label>1</label>
        <note>catalytic</note>
    </ligand>
</feature>
<feature type="binding site" evidence="5">
    <location>
        <position position="181"/>
    </location>
    <ligand>
        <name>Zn(2+)</name>
        <dbReference type="ChEBI" id="CHEBI:29105"/>
        <label>1</label>
        <note>catalytic</note>
    </ligand>
</feature>
<comment type="cofactor">
    <cofactor evidence="5">
        <name>Zn(2+)</name>
        <dbReference type="ChEBI" id="CHEBI:29105"/>
    </cofactor>
    <text evidence="5">Binds 2 Zn(2+) ions per subunit. One is catalytic and the other provides a structural contribution.</text>
</comment>
<keyword evidence="5" id="KW-0862">Zinc</keyword>
<evidence type="ECO:0000256" key="5">
    <source>
        <dbReference type="PIRSR" id="PIRSR001359-3"/>
    </source>
</evidence>
<sequence>MPLTQMSPMLRSALAKGRAVAAVNIIDFNSTRAVIDCARELGVPVITQVSTKTVKHWGAKSVASWVKTLAQDSDQDVALHLDHCTDEATIRTCIDAGWTAVMFDGSKLPFAENLARSTAIYDFTQAAGVDLECEIGAIGGVEDDKVVKDGEEMLANFDECLEFARAMPRMGVFAPAIGTAHGFYKGEPKIAYDLLDRIAKATGLPIALHGGTGLTDDQFRNCIWRGCAKVNLSTMHKRDFIEGFGAVYARDRRPGEPLVYLEAQHKTMRDSLRPFLSLFSLGGKGAA</sequence>
<feature type="binding site" evidence="5">
    <location>
        <position position="104"/>
    </location>
    <ligand>
        <name>Zn(2+)</name>
        <dbReference type="ChEBI" id="CHEBI:29105"/>
        <label>2</label>
    </ligand>
</feature>
<dbReference type="PROSITE" id="PS00806">
    <property type="entry name" value="ALDOLASE_CLASS_II_2"/>
    <property type="match status" value="1"/>
</dbReference>
<dbReference type="RefSeq" id="WP_168776206.1">
    <property type="nucleotide sequence ID" value="NZ_JAABNR010000022.1"/>
</dbReference>
<feature type="binding site" evidence="4">
    <location>
        <begin position="231"/>
        <end position="234"/>
    </location>
    <ligand>
        <name>dihydroxyacetone phosphate</name>
        <dbReference type="ChEBI" id="CHEBI:57642"/>
    </ligand>
</feature>
<dbReference type="SUPFAM" id="SSF51569">
    <property type="entry name" value="Aldolase"/>
    <property type="match status" value="1"/>
</dbReference>
<keyword evidence="2" id="KW-0113">Calvin cycle</keyword>
<dbReference type="PANTHER" id="PTHR30304:SF0">
    <property type="entry name" value="D-TAGATOSE-1,6-BISPHOSPHATE ALDOLASE SUBUNIT GATY-RELATED"/>
    <property type="match status" value="1"/>
</dbReference>
<evidence type="ECO:0008006" key="8">
    <source>
        <dbReference type="Google" id="ProtNLM"/>
    </source>
</evidence>
<dbReference type="EMBL" id="JAABNR010000022">
    <property type="protein sequence ID" value="NBZ89407.1"/>
    <property type="molecule type" value="Genomic_DNA"/>
</dbReference>
<keyword evidence="7" id="KW-1185">Reference proteome</keyword>
<dbReference type="AlphaFoldDB" id="A0AAE5BWK5"/>
<evidence type="ECO:0000313" key="7">
    <source>
        <dbReference type="Proteomes" id="UP001193501"/>
    </source>
</evidence>
<gene>
    <name evidence="6" type="ORF">GV832_17600</name>
</gene>
<dbReference type="InterPro" id="IPR050246">
    <property type="entry name" value="Class_II_FBP_aldolase"/>
</dbReference>
<dbReference type="PANTHER" id="PTHR30304">
    <property type="entry name" value="D-TAGATOSE-1,6-BISPHOSPHATE ALDOLASE"/>
    <property type="match status" value="1"/>
</dbReference>
<feature type="binding site" evidence="4">
    <location>
        <begin position="210"/>
        <end position="212"/>
    </location>
    <ligand>
        <name>dihydroxyacetone phosphate</name>
        <dbReference type="ChEBI" id="CHEBI:57642"/>
    </ligand>
</feature>
<dbReference type="Pfam" id="PF01116">
    <property type="entry name" value="F_bP_aldolase"/>
    <property type="match status" value="1"/>
</dbReference>
<feature type="binding site" evidence="5">
    <location>
        <position position="134"/>
    </location>
    <ligand>
        <name>Zn(2+)</name>
        <dbReference type="ChEBI" id="CHEBI:29105"/>
        <label>2</label>
    </ligand>
</feature>
<dbReference type="GO" id="GO:0016832">
    <property type="term" value="F:aldehyde-lyase activity"/>
    <property type="evidence" value="ECO:0007669"/>
    <property type="project" value="InterPro"/>
</dbReference>
<organism evidence="6 7">
    <name type="scientific">Stagnihabitans tardus</name>
    <dbReference type="NCBI Taxonomy" id="2699202"/>
    <lineage>
        <taxon>Bacteria</taxon>
        <taxon>Pseudomonadati</taxon>
        <taxon>Pseudomonadota</taxon>
        <taxon>Alphaproteobacteria</taxon>
        <taxon>Rhodobacterales</taxon>
        <taxon>Paracoccaceae</taxon>
        <taxon>Stagnihabitans</taxon>
    </lineage>
</organism>
<dbReference type="InterPro" id="IPR000771">
    <property type="entry name" value="FBA_II"/>
</dbReference>
<dbReference type="Gene3D" id="3.20.20.70">
    <property type="entry name" value="Aldolase class I"/>
    <property type="match status" value="1"/>
</dbReference>
<evidence type="ECO:0000256" key="4">
    <source>
        <dbReference type="PIRSR" id="PIRSR001359-2"/>
    </source>
</evidence>
<comment type="caution">
    <text evidence="6">The sequence shown here is derived from an EMBL/GenBank/DDBJ whole genome shotgun (WGS) entry which is preliminary data.</text>
</comment>
<keyword evidence="5" id="KW-0479">Metal-binding</keyword>
<evidence type="ECO:0000256" key="1">
    <source>
        <dbReference type="ARBA" id="ARBA00005215"/>
    </source>
</evidence>
<dbReference type="GO" id="GO:0019253">
    <property type="term" value="P:reductive pentose-phosphate cycle"/>
    <property type="evidence" value="ECO:0007669"/>
    <property type="project" value="UniProtKB-KW"/>
</dbReference>
<feature type="active site" description="Proton donor" evidence="3">
    <location>
        <position position="82"/>
    </location>
</feature>
<feature type="binding site" evidence="4">
    <location>
        <position position="182"/>
    </location>
    <ligand>
        <name>dihydroxyacetone phosphate</name>
        <dbReference type="ChEBI" id="CHEBI:57642"/>
    </ligand>
</feature>
<reference evidence="6" key="1">
    <citation type="submission" date="2020-01" db="EMBL/GenBank/DDBJ databases">
        <authorList>
            <person name="Chen W.-M."/>
        </authorList>
    </citation>
    <scope>NUCLEOTIDE SEQUENCE</scope>
    <source>
        <strain evidence="6">CYK-10</strain>
    </source>
</reference>
<evidence type="ECO:0000313" key="6">
    <source>
        <dbReference type="EMBL" id="NBZ89407.1"/>
    </source>
</evidence>
<feature type="binding site" evidence="5">
    <location>
        <position position="83"/>
    </location>
    <ligand>
        <name>Zn(2+)</name>
        <dbReference type="ChEBI" id="CHEBI:29105"/>
        <label>1</label>
        <note>catalytic</note>
    </ligand>
</feature>
<dbReference type="GO" id="GO:0008270">
    <property type="term" value="F:zinc ion binding"/>
    <property type="evidence" value="ECO:0007669"/>
    <property type="project" value="InterPro"/>
</dbReference>
<dbReference type="PIRSF" id="PIRSF001359">
    <property type="entry name" value="F_bP_aldolase_II"/>
    <property type="match status" value="1"/>
</dbReference>
<comment type="pathway">
    <text evidence="1">Carbohydrate biosynthesis; Calvin cycle.</text>
</comment>
<dbReference type="InterPro" id="IPR013785">
    <property type="entry name" value="Aldolase_TIM"/>
</dbReference>
<evidence type="ECO:0000256" key="2">
    <source>
        <dbReference type="ARBA" id="ARBA00022567"/>
    </source>
</evidence>